<evidence type="ECO:0000256" key="7">
    <source>
        <dbReference type="ARBA" id="ARBA00022840"/>
    </source>
</evidence>
<evidence type="ECO:0000256" key="3">
    <source>
        <dbReference type="ARBA" id="ARBA00022490"/>
    </source>
</evidence>
<dbReference type="Pfam" id="PF17776">
    <property type="entry name" value="NLRC4_HD2"/>
    <property type="match status" value="3"/>
</dbReference>
<dbReference type="PROSITE" id="PS51830">
    <property type="entry name" value="FIIND"/>
    <property type="match status" value="1"/>
</dbReference>
<keyword evidence="13" id="KW-1185">Reference proteome</keyword>
<evidence type="ECO:0000259" key="10">
    <source>
        <dbReference type="PROSITE" id="PS50837"/>
    </source>
</evidence>
<dbReference type="CDD" id="cd16040">
    <property type="entry name" value="SPRY_PRY_SNTX"/>
    <property type="match status" value="1"/>
</dbReference>
<dbReference type="InterPro" id="IPR041075">
    <property type="entry name" value="NOD1/2_WH"/>
</dbReference>
<feature type="domain" description="NACHT" evidence="10">
    <location>
        <begin position="964"/>
        <end position="1098"/>
    </location>
</feature>
<dbReference type="Pfam" id="PF17779">
    <property type="entry name" value="WHD_NOD2"/>
    <property type="match status" value="3"/>
</dbReference>
<dbReference type="SUPFAM" id="SSF49899">
    <property type="entry name" value="Concanavalin A-like lectins/glucanases"/>
    <property type="match status" value="1"/>
</dbReference>
<dbReference type="InterPro" id="IPR003877">
    <property type="entry name" value="SPRY_dom"/>
</dbReference>
<dbReference type="InterPro" id="IPR007111">
    <property type="entry name" value="NACHT_NTPase"/>
</dbReference>
<dbReference type="PROSITE" id="PS51450">
    <property type="entry name" value="LRR"/>
    <property type="match status" value="1"/>
</dbReference>
<dbReference type="Gene3D" id="3.40.50.300">
    <property type="entry name" value="P-loop containing nucleotide triphosphate hydrolases"/>
    <property type="match status" value="3"/>
</dbReference>
<evidence type="ECO:0000256" key="6">
    <source>
        <dbReference type="ARBA" id="ARBA00022741"/>
    </source>
</evidence>
<evidence type="ECO:0000256" key="1">
    <source>
        <dbReference type="ARBA" id="ARBA00004514"/>
    </source>
</evidence>
<dbReference type="PANTHER" id="PTHR24106">
    <property type="entry name" value="NACHT, LRR AND CARD DOMAINS-CONTAINING"/>
    <property type="match status" value="1"/>
</dbReference>
<feature type="region of interest" description="Disordered" evidence="8">
    <location>
        <begin position="1"/>
        <end position="54"/>
    </location>
</feature>
<dbReference type="PROSITE" id="PS50188">
    <property type="entry name" value="B302_SPRY"/>
    <property type="match status" value="1"/>
</dbReference>
<evidence type="ECO:0000256" key="5">
    <source>
        <dbReference type="ARBA" id="ARBA00022737"/>
    </source>
</evidence>
<feature type="compositionally biased region" description="Polar residues" evidence="8">
    <location>
        <begin position="1866"/>
        <end position="1875"/>
    </location>
</feature>
<feature type="compositionally biased region" description="Low complexity" evidence="8">
    <location>
        <begin position="1782"/>
        <end position="1798"/>
    </location>
</feature>
<feature type="compositionally biased region" description="Polar residues" evidence="8">
    <location>
        <begin position="30"/>
        <end position="51"/>
    </location>
</feature>
<dbReference type="InterPro" id="IPR043136">
    <property type="entry name" value="B30.2/SPRY_sf"/>
</dbReference>
<dbReference type="InterPro" id="IPR001870">
    <property type="entry name" value="B30.2/SPRY"/>
</dbReference>
<feature type="region of interest" description="Disordered" evidence="8">
    <location>
        <begin position="1851"/>
        <end position="1875"/>
    </location>
</feature>
<proteinExistence type="inferred from homology"/>
<evidence type="ECO:0000313" key="13">
    <source>
        <dbReference type="Proteomes" id="UP001558613"/>
    </source>
</evidence>
<dbReference type="SMART" id="SM00368">
    <property type="entry name" value="LRR_RI"/>
    <property type="match status" value="17"/>
</dbReference>
<feature type="domain" description="NACHT" evidence="10">
    <location>
        <begin position="154"/>
        <end position="288"/>
    </location>
</feature>
<dbReference type="SMART" id="SM00589">
    <property type="entry name" value="PRY"/>
    <property type="match status" value="2"/>
</dbReference>
<dbReference type="InterPro" id="IPR051261">
    <property type="entry name" value="NLR"/>
</dbReference>
<dbReference type="SMART" id="SM00449">
    <property type="entry name" value="SPRY"/>
    <property type="match status" value="1"/>
</dbReference>
<dbReference type="Pfam" id="PF13765">
    <property type="entry name" value="PRY"/>
    <property type="match status" value="1"/>
</dbReference>
<sequence>KRKRSSSAVPSCVSLKSNMSLNPPPDLSVETVTSDPSSVNKDDQNGNSPQPVNDELQRMKDQHKTSMKNKYERLFEGLKLQENETLLNRIHTSLFIIEGEREGVNEEHEFVQIEKTGRTQHSQDTPIYCNDIFKDSPEPGYKKKKKKKKKHQIKTVLTKGIAGIGKTVSVQKLILDWAEGKDNQDVDFMFVLPFRELNLIRDHQYSLHRLLLDFHPELQDLDSKIYEECKVVFIFDGLDESRITLMFSDDQKVCDVTETSSVSVLISNLMKGKLLPSALIWITSRPAAANQIPSKYINRLTEIQGFNETQKEEYFRKRISDQHQASRIISHIRRARSLHIMCHIPVFCWISSTVLQKLLKEDLSAEIPQTLTEMYIHFLLIQINMRNQKYEERDPEKLLQSNREVIVKLAEVAFKQLMKGNVMFYEEDLIESGIDVSDASVYSGICAEIFKEESVIHQRKVYSFIHLSIQEFLAAFYVFYCYLTNNMEPLHEFRYYSFDENPLYDLLTSAVCKARFSKNGKLDLFLRFLLGVSLEFNQRLLQDLLTHTENRSESIMRITQYIKEKIKGAQGSYPFSAGQSISLFLCLLEVKDQTLYRDIQEFVKSDKNSVMLSPAHCSAIAYMLQMSEVQDELDLKKYNTSDEGRRRLIPAVMNCRKALLAGCNLTAQCCESLSSALQSSNCVLRELDLSNNDLQDSGVKFISDGLKSPNCQLQILSLAGCNLTAQCCESLSSALQSSNCVLRELDLCINHLQDSDVKFISEGLKSTNCQLQILRLSGCMVTEEGCGYLSSALSSNPSHLRELDLSYNHPGQSGVQLLKHKLEDPNYKLQILKYDILDFVNLVKAVNTQTSSLLRQNYKFVITILSLRYNELQRIKDQHKASMKNKYERLFEGLKLQENETLLNRIYTQLYIIEGEREGVNEEHEVLQMEKTARTQHSQDTQIYCNDIFKDSLEPGCEEKDQIKTVLTKGIAGIGKTVSVQKFILDWAEGKANQDVDFMFVLPFRELNLIRDHQYSLHRLLLDFYPELQDLDSKMYEECKVVFIFDGLDESRITLMFSDDQKVCDMTENSSVGVLMTNLMKGELLPSALIWITSRPAAANQIPSKYINRLTEIQGFNESQKEEYFKKRISDQHQASRIISHIRRARSLHIMCHIPIFCWISSTVLQKLLEEDLSAEIPQTLTEMYIHFLLIQINMRKQKYDERDPEKLLQSNREVIVKLAEVAFKQLMKGNVMFYEEDLIESGIDVTDASVYSGICTEIFKEESVIHQRKVYSFIHLSVQEFLTAFYVFYCYLTKNMEPLLEFRFYRFVADSLYTFLTSVVLKALESENGHLDLFLQFLLGVSLESNQRLLQNLLTHTENSSESIRRTTWYIKEKIKDPNGFHNLSVGQSINLFLCLLEVKDQTLSREIQEFVKSDKHSEEILSPAHCSTIAYMLQMSEEVLDELNPMEYNTSVEGRRRLIPAVINCTRALLAGCNISNQHCEIVSSALQSSNSVLIELDLRNNDLQDSGVKFISDGLKSRDCQLQTLRLSICNLTDRCSESLSSALQSSNSVLRELDLSNNDLQDSGVKLLSGGLKSSNCQLQILSLAGCNLTAQCCESLSSALQSSNSVLRELDLSNNDLQDSGVKFISDGLKSPNCQLHILRYSTKLTRCVVRDVSFFFCSDACDLTLDPNIANTRLVLSDDNRMITCVKDHQPQFVIMENRESSERSSSPEPSCVSMKSDRSMHLPPKFSDEAATSDPRRRKRQRSKSPEPSCVSMKSDRSMDLPPKFSNETVTSDPSVCSQRHSSPVSSCVSMKSDRSMHLPPKFSDEAVTSDPSISRRSQISSSGHPSCVSLQSDRLLPLSSKFSDEAVTSEPRDDQNGDQDPSQTVNDELQRVKDQLKTRMKIKYERLFDGTKLQENETLLNRIYTQLYIIEGEREGVNEEHEFVQIEKTGRTQDSEYTPIYCNDIFKASPEPGCEEKDQIKTVLTKGIAGIGKTVSVQKLILDWAEGKDNQDVDFMFVLTFRELNLIRDHQYSLHSLLLDFYPELQGLDSKIYEECKVVFIFDGLDESRITLFSDDQKVCDVTETSSVGVLMTNLMKGDLLPSALIWITSRPAAANQIPSKYINRLTEIQGFNESQKEEYFRKRISDQHQASRIISHIRRARSLHIMCHIPVFCWISSTVLQKLLKEDLSAEIPQTLTEMYIHFLLIQINMRNQKYEERDPEKLLQSNREVIVKLAEVAFNQLMKGNVMFYEEDLIESGIDVTDASVYSGICTEIFKEESVVHQKKVYSFVHLSVQEFLTAFYVIYCYLTKNMEPLQFFLHATNKHDHKCRNDNNVSDTLNDLLRSAVIKTLQRENGQLDLFLRFLLGVSLESNQRLLQDLLTRTENSAETIRDITHYIKKKIKFNDNFHNPSAGQSINLFLCLLEVKDQTLSREIQEFVKSDKHSEKLSPARCSTIAYILQMSEEVLDELDFKKYTTSVEGRTRLLPAVINCRKVLLSGCNLTAQHCEIVSSALQSSNCVLRELNLSNNDLQASGMKQISDGLMSPNCQLEILSLSGCNFTAQCYESLSSAIQSSNCVLRELDLSNNDLQDSGVKLLTDGLKSPNCQLQILSLVGCNLTGQHCESLSLALQSSNSAQTLKELDLSNNDIQDLGVKLLSDGLKSPNCKMEILRLSGCMVTEEGCGYLSSALSSNPSHLRELDLSYNHPGQSGVQLLKHKLEDPNYKLQILNVDHKGEIRMTAGLRKYACDLTLDPNTAHAQLILSDGNRKITRVEDHQPYPDHPDRFDEYFQVLCVESLTGRCYWEAEWSGSVDISLSYNGISRKGWNDCKFGSNEKSWSLICSNDSFSVRHYKNYTDIPGVRSSSKRVGVYVDMSAGSLSFYSVSDTHTLTHLHTFNTTFTQPLCAGFTANYGSSVSLCAIKQSPVRNISDPHGSRSSNLESPGLSIDPLLKCQSCVHIADPDQWVEIEPSACTDEGVSKFKVSTQSGRYECGRTKMRWVCDCDVILQYHTIDGRFLNAELALRKCNRIAPVMDVTVISGKLEEVHLPHYACLGQSDDSLRDSVEVLSVKDEGITLKPVQLTRFHAKIVQPSFCPTTLITSEEKIIEEHCDLLLYMRPKAPLTLHVYFFPFDECAEKKLGRRKSHMF</sequence>
<dbReference type="InterPro" id="IPR041267">
    <property type="entry name" value="NLRP_HD2"/>
</dbReference>
<feature type="compositionally biased region" description="Low complexity" evidence="8">
    <location>
        <begin position="1817"/>
        <end position="1834"/>
    </location>
</feature>
<keyword evidence="7" id="KW-0067">ATP-binding</keyword>
<dbReference type="Pfam" id="PF13553">
    <property type="entry name" value="FIIND"/>
    <property type="match status" value="1"/>
</dbReference>
<keyword evidence="3" id="KW-0963">Cytoplasm</keyword>
<dbReference type="Pfam" id="PF14484">
    <property type="entry name" value="FISNA"/>
    <property type="match status" value="3"/>
</dbReference>
<dbReference type="Pfam" id="PF13516">
    <property type="entry name" value="LRR_6"/>
    <property type="match status" value="7"/>
</dbReference>
<keyword evidence="4" id="KW-0433">Leucine-rich repeat</keyword>
<name>A0ABR3NX31_9TELE</name>
<dbReference type="Pfam" id="PF00622">
    <property type="entry name" value="SPRY"/>
    <property type="match status" value="1"/>
</dbReference>
<comment type="caution">
    <text evidence="12">The sequence shown here is derived from an EMBL/GenBank/DDBJ whole genome shotgun (WGS) entry which is preliminary data.</text>
</comment>
<feature type="domain" description="FIIND" evidence="11">
    <location>
        <begin position="2950"/>
        <end position="3136"/>
    </location>
</feature>
<evidence type="ECO:0000256" key="4">
    <source>
        <dbReference type="ARBA" id="ARBA00022614"/>
    </source>
</evidence>
<dbReference type="Gene3D" id="2.60.120.920">
    <property type="match status" value="1"/>
</dbReference>
<dbReference type="SMART" id="SM01288">
    <property type="entry name" value="FISNA"/>
    <property type="match status" value="3"/>
</dbReference>
<feature type="compositionally biased region" description="Polar residues" evidence="8">
    <location>
        <begin position="1"/>
        <end position="21"/>
    </location>
</feature>
<protein>
    <recommendedName>
        <fullName evidence="14">NACHT, LRR and PYD domains-containing protein 12</fullName>
    </recommendedName>
</protein>
<evidence type="ECO:0008006" key="14">
    <source>
        <dbReference type="Google" id="ProtNLM"/>
    </source>
</evidence>
<reference evidence="12 13" key="1">
    <citation type="submission" date="2023-09" db="EMBL/GenBank/DDBJ databases">
        <authorList>
            <person name="Wang M."/>
        </authorList>
    </citation>
    <scope>NUCLEOTIDE SEQUENCE [LARGE SCALE GENOMIC DNA]</scope>
    <source>
        <strain evidence="12">GT-2023</strain>
        <tissue evidence="12">Liver</tissue>
    </source>
</reference>
<dbReference type="InterPro" id="IPR003879">
    <property type="entry name" value="Butyrophylin_SPRY"/>
</dbReference>
<keyword evidence="6" id="KW-0547">Nucleotide-binding</keyword>
<dbReference type="PRINTS" id="PR01407">
    <property type="entry name" value="BUTYPHLNCDUF"/>
</dbReference>
<dbReference type="Gene3D" id="3.80.10.10">
    <property type="entry name" value="Ribonuclease Inhibitor"/>
    <property type="match status" value="4"/>
</dbReference>
<feature type="domain" description="NACHT" evidence="10">
    <location>
        <begin position="1969"/>
        <end position="2102"/>
    </location>
</feature>
<evidence type="ECO:0000313" key="12">
    <source>
        <dbReference type="EMBL" id="KAL1281595.1"/>
    </source>
</evidence>
<dbReference type="Pfam" id="PF05729">
    <property type="entry name" value="NACHT"/>
    <property type="match status" value="3"/>
</dbReference>
<keyword evidence="5" id="KW-0677">Repeat</keyword>
<dbReference type="InterPro" id="IPR029495">
    <property type="entry name" value="NACHT-assoc"/>
</dbReference>
<dbReference type="SUPFAM" id="SSF52047">
    <property type="entry name" value="RNI-like"/>
    <property type="match status" value="3"/>
</dbReference>
<dbReference type="InterPro" id="IPR032675">
    <property type="entry name" value="LRR_dom_sf"/>
</dbReference>
<dbReference type="PROSITE" id="PS50837">
    <property type="entry name" value="NACHT"/>
    <property type="match status" value="3"/>
</dbReference>
<feature type="non-terminal residue" evidence="12">
    <location>
        <position position="1"/>
    </location>
</feature>
<evidence type="ECO:0000256" key="2">
    <source>
        <dbReference type="ARBA" id="ARBA00008665"/>
    </source>
</evidence>
<comment type="subcellular location">
    <subcellularLocation>
        <location evidence="1">Cytoplasm</location>
        <location evidence="1">Cytosol</location>
    </subcellularLocation>
</comment>
<dbReference type="InterPro" id="IPR027417">
    <property type="entry name" value="P-loop_NTPase"/>
</dbReference>
<dbReference type="InterPro" id="IPR013320">
    <property type="entry name" value="ConA-like_dom_sf"/>
</dbReference>
<evidence type="ECO:0000259" key="11">
    <source>
        <dbReference type="PROSITE" id="PS51830"/>
    </source>
</evidence>
<accession>A0ABR3NX31</accession>
<dbReference type="InterPro" id="IPR025307">
    <property type="entry name" value="FIIND_dom"/>
</dbReference>
<dbReference type="EMBL" id="JAYMGO010000001">
    <property type="protein sequence ID" value="KAL1281595.1"/>
    <property type="molecule type" value="Genomic_DNA"/>
</dbReference>
<feature type="domain" description="B30.2/SPRY" evidence="9">
    <location>
        <begin position="2719"/>
        <end position="2915"/>
    </location>
</feature>
<evidence type="ECO:0000256" key="8">
    <source>
        <dbReference type="SAM" id="MobiDB-lite"/>
    </source>
</evidence>
<comment type="similarity">
    <text evidence="2">Belongs to the NLRP family.</text>
</comment>
<dbReference type="InterPro" id="IPR006574">
    <property type="entry name" value="PRY"/>
</dbReference>
<evidence type="ECO:0000259" key="9">
    <source>
        <dbReference type="PROSITE" id="PS50188"/>
    </source>
</evidence>
<organism evidence="12 13">
    <name type="scientific">Cirrhinus molitorella</name>
    <name type="common">mud carp</name>
    <dbReference type="NCBI Taxonomy" id="172907"/>
    <lineage>
        <taxon>Eukaryota</taxon>
        <taxon>Metazoa</taxon>
        <taxon>Chordata</taxon>
        <taxon>Craniata</taxon>
        <taxon>Vertebrata</taxon>
        <taxon>Euteleostomi</taxon>
        <taxon>Actinopterygii</taxon>
        <taxon>Neopterygii</taxon>
        <taxon>Teleostei</taxon>
        <taxon>Ostariophysi</taxon>
        <taxon>Cypriniformes</taxon>
        <taxon>Cyprinidae</taxon>
        <taxon>Labeoninae</taxon>
        <taxon>Labeonini</taxon>
        <taxon>Cirrhinus</taxon>
    </lineage>
</organism>
<dbReference type="InterPro" id="IPR001611">
    <property type="entry name" value="Leu-rich_rpt"/>
</dbReference>
<gene>
    <name evidence="12" type="ORF">QQF64_000398</name>
</gene>
<feature type="region of interest" description="Disordered" evidence="8">
    <location>
        <begin position="1703"/>
        <end position="1836"/>
    </location>
</feature>
<dbReference type="Proteomes" id="UP001558613">
    <property type="component" value="Unassembled WGS sequence"/>
</dbReference>